<dbReference type="EMBL" id="MU404350">
    <property type="protein sequence ID" value="KAI1618981.1"/>
    <property type="molecule type" value="Genomic_DNA"/>
</dbReference>
<reference evidence="1" key="1">
    <citation type="journal article" date="2022" name="bioRxiv">
        <title>Deciphering the potential niche of two novel black yeast fungi from a biological soil crust based on their genomes, phenotypes, and melanin regulation.</title>
        <authorList>
            <consortium name="DOE Joint Genome Institute"/>
            <person name="Carr E.C."/>
            <person name="Barton Q."/>
            <person name="Grambo S."/>
            <person name="Sullivan M."/>
            <person name="Renfro C.M."/>
            <person name="Kuo A."/>
            <person name="Pangilinan J."/>
            <person name="Lipzen A."/>
            <person name="Keymanesh K."/>
            <person name="Savage E."/>
            <person name="Barry K."/>
            <person name="Grigoriev I.V."/>
            <person name="Riekhof W.R."/>
            <person name="Harris S.S."/>
        </authorList>
    </citation>
    <scope>NUCLEOTIDE SEQUENCE</scope>
    <source>
        <strain evidence="1">JF 03-4F</strain>
    </source>
</reference>
<protein>
    <submittedName>
        <fullName evidence="1">Uncharacterized protein</fullName>
    </submittedName>
</protein>
<organism evidence="1 2">
    <name type="scientific">Exophiala viscosa</name>
    <dbReference type="NCBI Taxonomy" id="2486360"/>
    <lineage>
        <taxon>Eukaryota</taxon>
        <taxon>Fungi</taxon>
        <taxon>Dikarya</taxon>
        <taxon>Ascomycota</taxon>
        <taxon>Pezizomycotina</taxon>
        <taxon>Eurotiomycetes</taxon>
        <taxon>Chaetothyriomycetidae</taxon>
        <taxon>Chaetothyriales</taxon>
        <taxon>Herpotrichiellaceae</taxon>
        <taxon>Exophiala</taxon>
    </lineage>
</organism>
<comment type="caution">
    <text evidence="1">The sequence shown here is derived from an EMBL/GenBank/DDBJ whole genome shotgun (WGS) entry which is preliminary data.</text>
</comment>
<proteinExistence type="predicted"/>
<accession>A0AAN6IIS3</accession>
<evidence type="ECO:0000313" key="1">
    <source>
        <dbReference type="EMBL" id="KAI1618981.1"/>
    </source>
</evidence>
<dbReference type="Proteomes" id="UP001203852">
    <property type="component" value="Unassembled WGS sequence"/>
</dbReference>
<evidence type="ECO:0000313" key="2">
    <source>
        <dbReference type="Proteomes" id="UP001203852"/>
    </source>
</evidence>
<dbReference type="AlphaFoldDB" id="A0AAN6IIS3"/>
<keyword evidence="2" id="KW-1185">Reference proteome</keyword>
<gene>
    <name evidence="1" type="ORF">EDD36DRAFT_480983</name>
</gene>
<sequence>MLDQQKRLACRKRCRCRITGNEPCRHGCQPIKVGGADGHEFDLLAAYLPKAAAKIHRMAVNVRRYGQIEMPEWARATDAEWRSRTADPWPPNVDHVQLEIEYREVKRTYWDEFKSGSSEMGLLYKARKEENERKHGSQGVFEDLGRLWPEHAEEIAKSRAIHREIEIAYDNFWFKMGCLDWIVAQRLGDVWRNANEQIWRNGRLEVPR</sequence>
<name>A0AAN6IIS3_9EURO</name>